<feature type="compositionally biased region" description="Basic and acidic residues" evidence="1">
    <location>
        <begin position="144"/>
        <end position="155"/>
    </location>
</feature>
<keyword evidence="4" id="KW-1185">Reference proteome</keyword>
<protein>
    <submittedName>
        <fullName evidence="3">Uncharacterized protein</fullName>
    </submittedName>
</protein>
<sequence length="190" mass="19955">MSHLCRLVPRAASNILYVSRMNAHNLPPGSTVKVPEAKSGHHIVSGSGQFIATDGPSGSKRSGIGGGSSASMLPGAQTADDHTNPTKTTGDAKQSHHQAQGGSDKSHQSLLKSPVGQFGMVAVAVLSIYAAYKMLAGNSPDQKANFRDKQARVTRPDLQGQSDVHAKLAEEHHAKKPREAVNPSTNTKAH</sequence>
<gene>
    <name evidence="2" type="ORF">EDS130_LOCUS8941</name>
    <name evidence="3" type="ORF">XAT740_LOCUS8826</name>
</gene>
<evidence type="ECO:0000313" key="4">
    <source>
        <dbReference type="Proteomes" id="UP000663828"/>
    </source>
</evidence>
<name>A0A814AMJ3_ADIRI</name>
<feature type="compositionally biased region" description="Basic and acidic residues" evidence="1">
    <location>
        <begin position="164"/>
        <end position="179"/>
    </location>
</feature>
<dbReference type="OrthoDB" id="10035465at2759"/>
<comment type="caution">
    <text evidence="3">The sequence shown here is derived from an EMBL/GenBank/DDBJ whole genome shotgun (WGS) entry which is preliminary data.</text>
</comment>
<dbReference type="EMBL" id="CAJNOJ010000029">
    <property type="protein sequence ID" value="CAF0884042.1"/>
    <property type="molecule type" value="Genomic_DNA"/>
</dbReference>
<evidence type="ECO:0000313" key="3">
    <source>
        <dbReference type="EMBL" id="CAF0916876.1"/>
    </source>
</evidence>
<evidence type="ECO:0000256" key="1">
    <source>
        <dbReference type="SAM" id="MobiDB-lite"/>
    </source>
</evidence>
<dbReference type="Proteomes" id="UP000663852">
    <property type="component" value="Unassembled WGS sequence"/>
</dbReference>
<organism evidence="3 4">
    <name type="scientific">Adineta ricciae</name>
    <name type="common">Rotifer</name>
    <dbReference type="NCBI Taxonomy" id="249248"/>
    <lineage>
        <taxon>Eukaryota</taxon>
        <taxon>Metazoa</taxon>
        <taxon>Spiralia</taxon>
        <taxon>Gnathifera</taxon>
        <taxon>Rotifera</taxon>
        <taxon>Eurotatoria</taxon>
        <taxon>Bdelloidea</taxon>
        <taxon>Adinetida</taxon>
        <taxon>Adinetidae</taxon>
        <taxon>Adineta</taxon>
    </lineage>
</organism>
<reference evidence="3" key="1">
    <citation type="submission" date="2021-02" db="EMBL/GenBank/DDBJ databases">
        <authorList>
            <person name="Nowell W R."/>
        </authorList>
    </citation>
    <scope>NUCLEOTIDE SEQUENCE</scope>
</reference>
<accession>A0A814AMJ3</accession>
<feature type="region of interest" description="Disordered" evidence="1">
    <location>
        <begin position="46"/>
        <end position="110"/>
    </location>
</feature>
<proteinExistence type="predicted"/>
<feature type="region of interest" description="Disordered" evidence="1">
    <location>
        <begin position="139"/>
        <end position="190"/>
    </location>
</feature>
<dbReference type="Proteomes" id="UP000663828">
    <property type="component" value="Unassembled WGS sequence"/>
</dbReference>
<dbReference type="AlphaFoldDB" id="A0A814AMJ3"/>
<feature type="compositionally biased region" description="Polar residues" evidence="1">
    <location>
        <begin position="85"/>
        <end position="110"/>
    </location>
</feature>
<evidence type="ECO:0000313" key="2">
    <source>
        <dbReference type="EMBL" id="CAF0884042.1"/>
    </source>
</evidence>
<dbReference type="EMBL" id="CAJNOR010000445">
    <property type="protein sequence ID" value="CAF0916876.1"/>
    <property type="molecule type" value="Genomic_DNA"/>
</dbReference>